<feature type="region of interest" description="Disordered" evidence="1">
    <location>
        <begin position="71"/>
        <end position="96"/>
    </location>
</feature>
<dbReference type="EMBL" id="JAUPFM010000015">
    <property type="protein sequence ID" value="KAK2828307.1"/>
    <property type="molecule type" value="Genomic_DNA"/>
</dbReference>
<dbReference type="AlphaFoldDB" id="A0AA88M190"/>
<keyword evidence="3" id="KW-1185">Reference proteome</keyword>
<reference evidence="2" key="1">
    <citation type="submission" date="2023-07" db="EMBL/GenBank/DDBJ databases">
        <title>Chromosome-level Genome Assembly of Striped Snakehead (Channa striata).</title>
        <authorList>
            <person name="Liu H."/>
        </authorList>
    </citation>
    <scope>NUCLEOTIDE SEQUENCE</scope>
    <source>
        <strain evidence="2">Gz</strain>
        <tissue evidence="2">Muscle</tissue>
    </source>
</reference>
<protein>
    <submittedName>
        <fullName evidence="2">Uncharacterized protein</fullName>
    </submittedName>
</protein>
<evidence type="ECO:0000313" key="2">
    <source>
        <dbReference type="EMBL" id="KAK2828307.1"/>
    </source>
</evidence>
<comment type="caution">
    <text evidence="2">The sequence shown here is derived from an EMBL/GenBank/DDBJ whole genome shotgun (WGS) entry which is preliminary data.</text>
</comment>
<name>A0AA88M190_CHASR</name>
<dbReference type="Proteomes" id="UP001187415">
    <property type="component" value="Unassembled WGS sequence"/>
</dbReference>
<feature type="compositionally biased region" description="Polar residues" evidence="1">
    <location>
        <begin position="7"/>
        <end position="16"/>
    </location>
</feature>
<accession>A0AA88M190</accession>
<evidence type="ECO:0000256" key="1">
    <source>
        <dbReference type="SAM" id="MobiDB-lite"/>
    </source>
</evidence>
<proteinExistence type="predicted"/>
<organism evidence="2 3">
    <name type="scientific">Channa striata</name>
    <name type="common">Snakehead murrel</name>
    <name type="synonym">Ophicephalus striatus</name>
    <dbReference type="NCBI Taxonomy" id="64152"/>
    <lineage>
        <taxon>Eukaryota</taxon>
        <taxon>Metazoa</taxon>
        <taxon>Chordata</taxon>
        <taxon>Craniata</taxon>
        <taxon>Vertebrata</taxon>
        <taxon>Euteleostomi</taxon>
        <taxon>Actinopterygii</taxon>
        <taxon>Neopterygii</taxon>
        <taxon>Teleostei</taxon>
        <taxon>Neoteleostei</taxon>
        <taxon>Acanthomorphata</taxon>
        <taxon>Anabantaria</taxon>
        <taxon>Anabantiformes</taxon>
        <taxon>Channoidei</taxon>
        <taxon>Channidae</taxon>
        <taxon>Channa</taxon>
    </lineage>
</organism>
<feature type="region of interest" description="Disordered" evidence="1">
    <location>
        <begin position="1"/>
        <end position="59"/>
    </location>
</feature>
<evidence type="ECO:0000313" key="3">
    <source>
        <dbReference type="Proteomes" id="UP001187415"/>
    </source>
</evidence>
<sequence length="96" mass="10526">MHLPVSPSRNVRAISNQRRRKHGLRTRAAPADSATARDDSAPPLATNHTPNRRKGRQGTFAIGCRLRRSMRREGAHLSPRAGHLSWKDAKGAGASE</sequence>
<gene>
    <name evidence="2" type="ORF">Q5P01_019341</name>
</gene>